<evidence type="ECO:0000313" key="2">
    <source>
        <dbReference type="EMBL" id="KAG2387932.1"/>
    </source>
</evidence>
<evidence type="ECO:0000313" key="3">
    <source>
        <dbReference type="Proteomes" id="UP000816034"/>
    </source>
</evidence>
<name>A0AA88GVS9_NAELO</name>
<proteinExistence type="predicted"/>
<protein>
    <submittedName>
        <fullName evidence="2">Uncharacterized protein</fullName>
    </submittedName>
</protein>
<dbReference type="EMBL" id="PYSW02000011">
    <property type="protein sequence ID" value="KAG2387932.1"/>
    <property type="molecule type" value="Genomic_DNA"/>
</dbReference>
<gene>
    <name evidence="2" type="ORF">C9374_000782</name>
</gene>
<feature type="region of interest" description="Disordered" evidence="1">
    <location>
        <begin position="294"/>
        <end position="318"/>
    </location>
</feature>
<accession>A0AA88GVS9</accession>
<dbReference type="PANTHER" id="PTHR34776">
    <property type="entry name" value="F17F16.3 PROTEIN"/>
    <property type="match status" value="1"/>
</dbReference>
<feature type="compositionally biased region" description="Low complexity" evidence="1">
    <location>
        <begin position="190"/>
        <end position="204"/>
    </location>
</feature>
<sequence length="318" mass="36254">MPEAHKSSLLQPATLKEFNNLNVLERGHIFFLYRPKVMKEQVHDFNEVQKLVIVLKPQRLYAQQPVSSMSTEQEPARVLMVPKKTLPSKGEKRLAIVTQVDSDIDQIVKKSLSEEHYQTFTRGERELGACRLLGEGLYELIEHRENHTHLSYVLEFPKTWEPNSVQAEFGIQKEDTLILSAKNPQTYTTSFSTASEGPSASSSTQTKKGHKEIPQKVIDLFQGKTFLKINPPSILSHEGLQLLLIGAVEYDERGVALVEEDLKREHEKLEWEARVEASHLDSSNPPLSLLERELHLKSSDDKENEKVNMDVMDTGEFE</sequence>
<evidence type="ECO:0000256" key="1">
    <source>
        <dbReference type="SAM" id="MobiDB-lite"/>
    </source>
</evidence>
<reference evidence="2 3" key="1">
    <citation type="journal article" date="2018" name="BMC Genomics">
        <title>The genome of Naegleria lovaniensis, the basis for a comparative approach to unravel pathogenicity factors of the human pathogenic amoeba N. fowleri.</title>
        <authorList>
            <person name="Liechti N."/>
            <person name="Schurch N."/>
            <person name="Bruggmann R."/>
            <person name="Wittwer M."/>
        </authorList>
    </citation>
    <scope>NUCLEOTIDE SEQUENCE [LARGE SCALE GENOMIC DNA]</scope>
    <source>
        <strain evidence="2 3">ATCC 30569</strain>
    </source>
</reference>
<dbReference type="GeneID" id="68093238"/>
<dbReference type="PANTHER" id="PTHR34776:SF1">
    <property type="entry name" value="F17F16.3 PROTEIN"/>
    <property type="match status" value="1"/>
</dbReference>
<comment type="caution">
    <text evidence="2">The sequence shown here is derived from an EMBL/GenBank/DDBJ whole genome shotgun (WGS) entry which is preliminary data.</text>
</comment>
<feature type="compositionally biased region" description="Basic and acidic residues" evidence="1">
    <location>
        <begin position="294"/>
        <end position="308"/>
    </location>
</feature>
<organism evidence="2 3">
    <name type="scientific">Naegleria lovaniensis</name>
    <name type="common">Amoeba</name>
    <dbReference type="NCBI Taxonomy" id="51637"/>
    <lineage>
        <taxon>Eukaryota</taxon>
        <taxon>Discoba</taxon>
        <taxon>Heterolobosea</taxon>
        <taxon>Tetramitia</taxon>
        <taxon>Eutetramitia</taxon>
        <taxon>Vahlkampfiidae</taxon>
        <taxon>Naegleria</taxon>
    </lineage>
</organism>
<dbReference type="Proteomes" id="UP000816034">
    <property type="component" value="Unassembled WGS sequence"/>
</dbReference>
<dbReference type="AlphaFoldDB" id="A0AA88GVS9"/>
<dbReference type="RefSeq" id="XP_044551924.1">
    <property type="nucleotide sequence ID" value="XM_044697827.1"/>
</dbReference>
<keyword evidence="3" id="KW-1185">Reference proteome</keyword>
<feature type="region of interest" description="Disordered" evidence="1">
    <location>
        <begin position="188"/>
        <end position="210"/>
    </location>
</feature>